<accession>A0A3Q2XNU8</accession>
<evidence type="ECO:0000256" key="1">
    <source>
        <dbReference type="ARBA" id="ARBA00004123"/>
    </source>
</evidence>
<evidence type="ECO:0000256" key="2">
    <source>
        <dbReference type="ARBA" id="ARBA00023242"/>
    </source>
</evidence>
<reference evidence="3" key="2">
    <citation type="submission" date="2025-09" db="UniProtKB">
        <authorList>
            <consortium name="Ensembl"/>
        </authorList>
    </citation>
    <scope>IDENTIFICATION</scope>
</reference>
<dbReference type="STRING" id="109280.ENSHCOP00000006368"/>
<dbReference type="GO" id="GO:0005634">
    <property type="term" value="C:nucleus"/>
    <property type="evidence" value="ECO:0007669"/>
    <property type="project" value="UniProtKB-SubCell"/>
</dbReference>
<protein>
    <submittedName>
        <fullName evidence="3">Neuroblast differentiation-associated protein AHNAK-like</fullName>
    </submittedName>
</protein>
<dbReference type="OMA" id="WKKPKLH"/>
<organism evidence="3 4">
    <name type="scientific">Hippocampus comes</name>
    <name type="common">Tiger tail seahorse</name>
    <dbReference type="NCBI Taxonomy" id="109280"/>
    <lineage>
        <taxon>Eukaryota</taxon>
        <taxon>Metazoa</taxon>
        <taxon>Chordata</taxon>
        <taxon>Craniata</taxon>
        <taxon>Vertebrata</taxon>
        <taxon>Euteleostomi</taxon>
        <taxon>Actinopterygii</taxon>
        <taxon>Neopterygii</taxon>
        <taxon>Teleostei</taxon>
        <taxon>Neoteleostei</taxon>
        <taxon>Acanthomorphata</taxon>
        <taxon>Syngnathiaria</taxon>
        <taxon>Syngnathiformes</taxon>
        <taxon>Syngnathoidei</taxon>
        <taxon>Syngnathidae</taxon>
        <taxon>Hippocampus</taxon>
    </lineage>
</organism>
<dbReference type="PANTHER" id="PTHR23348:SF41">
    <property type="entry name" value="NEUROBLAST DIFFERENTIATION-ASSOCIATED PROTEIN AHNAK"/>
    <property type="match status" value="1"/>
</dbReference>
<keyword evidence="2" id="KW-0539">Nucleus</keyword>
<dbReference type="GeneTree" id="ENSGT00940000154902"/>
<dbReference type="GO" id="GO:0043484">
    <property type="term" value="P:regulation of RNA splicing"/>
    <property type="evidence" value="ECO:0007669"/>
    <property type="project" value="TreeGrafter"/>
</dbReference>
<dbReference type="PANTHER" id="PTHR23348">
    <property type="entry name" value="PERIAXIN/AHNAK"/>
    <property type="match status" value="1"/>
</dbReference>
<dbReference type="GO" id="GO:0043034">
    <property type="term" value="C:costamere"/>
    <property type="evidence" value="ECO:0007669"/>
    <property type="project" value="TreeGrafter"/>
</dbReference>
<evidence type="ECO:0000313" key="4">
    <source>
        <dbReference type="Proteomes" id="UP000264820"/>
    </source>
</evidence>
<reference evidence="3" key="1">
    <citation type="submission" date="2025-08" db="UniProtKB">
        <authorList>
            <consortium name="Ensembl"/>
        </authorList>
    </citation>
    <scope>IDENTIFICATION</scope>
</reference>
<name>A0A3Q2XNU8_HIPCM</name>
<proteinExistence type="predicted"/>
<dbReference type="InterPro" id="IPR052082">
    <property type="entry name" value="Myelin_sheath_structural"/>
</dbReference>
<sequence length="1251" mass="133838">MSADSMSFSSQRLVLENAGKGSVVRGIPDGTFVASSGVQADDIVAATIHLDHLSQNEVQNILKALQPYDNNMKVVTKKELSTTASLSSLALDLQDPSEMISGDFNKETDLDMSAEKHLSHLDSLTEKLHDAHVGSEFSGSMGNDLPYVNLTNPSADAGAEFEYASHAQVGPGPDGILATPNVSTPHLNNHSVLLDIDKPQVKTSDLRYRAPHFTMPKFDAPAVKTPEVGGDLNLPSVNGETKGLSLSSPKLDMNGKNVDLNGPKVDLNGPGVNIGSSNADISVSSDPFKWPHQKWKLKKPKLPTAKTDLDLDAGLSTPEVDLSAPKVEGGLHAPYIDANLPNADLHGPDLDIQQPEFDGLSGKFVWPHQKWKKPKIKGPKADLDVDTGLHTPGLDLSTPKLESGMNAQLDLPKADLKGPSLDVEAPNLGIDTPSGKKTWHLKLKKPKAPDLKLDTDVSTPDIGLSVPGIDGDINAPNVDMNLPKSDLNVNAPDTGIETPSGKVKFRTLKKPKFRFAGPKVKTPSVDLDTDVKGPDLRLSTSQASLHGPDLNLPKADVDVEVPDVDASGKIKWPTLKKPKWSISSPKVNGPDLDAHVSTPDLSLSAPKIDGELNAPDLKLKTAELNGPKLDIDATAPSGKFKWLKKPKIGTLKGLKSDIDGDIKVPDVDLRSHDIDLKTPNIEGPDLNFSTPNANIRGPNLDLQTPTPNIESTDAKLKLPKLKMPKWPKVKGPQLDTDLKAPNIDANADVPNLDVNASSVNLNAPDLSLSTPKLGSSLDTPDIDLQSPVLSNGHLRFPKLKLPTLSGLKAEKPNVDLNADVKGPHLDMAPLNINAPDLNLSTPNIDGVIAGPDVSLPKANLSGVHFELPDNDAGLPRLNLSGPQITRSGADMNLEAPDVRLNSHVPGVDIGMPTPEFKGPEAQLKSPVIGLDSQVEDFTLPHYKLPNLDLSSPGVELPSVHPSVQTGLDAPKVNIGTPKTDADISVPTVDLIGPNLKGNIKGPEVDVESPGLEKPKLPHFKVPKLSFSGSKTKTVSPRLSLDGEISPLTVSSPEISTNSPEIAMRAGDAELKGSPKSKFKWPFKWGFKSNSVDTEEYEINAEEDAPKFRIHTLPRPCIDTKTGTPDIFNLSKFDSEAKDYVVSKGIRLPVVNAPSRNGERVDIMERLRMAMEKAPSSNASPTEEKNVSLNMANANFHASGEAGDSSFFRGGTFKVEKPEFPLGSIDHASFADETDESNKLSLGLSNMLGLNV</sequence>
<evidence type="ECO:0000313" key="3">
    <source>
        <dbReference type="Ensembl" id="ENSHCOP00000006368.1"/>
    </source>
</evidence>
<comment type="subcellular location">
    <subcellularLocation>
        <location evidence="1">Nucleus</location>
    </subcellularLocation>
</comment>
<keyword evidence="4" id="KW-1185">Reference proteome</keyword>
<dbReference type="Proteomes" id="UP000264820">
    <property type="component" value="Unplaced"/>
</dbReference>
<dbReference type="AlphaFoldDB" id="A0A3Q2XNU8"/>
<dbReference type="Ensembl" id="ENSHCOT00000003777.1">
    <property type="protein sequence ID" value="ENSHCOP00000006368.1"/>
    <property type="gene ID" value="ENSHCOG00000008164.1"/>
</dbReference>